<dbReference type="Gene3D" id="2.60.40.10">
    <property type="entry name" value="Immunoglobulins"/>
    <property type="match status" value="1"/>
</dbReference>
<evidence type="ECO:0000313" key="9">
    <source>
        <dbReference type="Proteomes" id="UP001237642"/>
    </source>
</evidence>
<evidence type="ECO:0000256" key="2">
    <source>
        <dbReference type="ARBA" id="ARBA00022723"/>
    </source>
</evidence>
<protein>
    <submittedName>
        <fullName evidence="8">Telokin/Myosin light chain kinase</fullName>
    </submittedName>
</protein>
<dbReference type="GO" id="GO:0005634">
    <property type="term" value="C:nucleus"/>
    <property type="evidence" value="ECO:0007669"/>
    <property type="project" value="UniProtKB-SubCell"/>
</dbReference>
<gene>
    <name evidence="8" type="ORF">POM88_006733</name>
</gene>
<dbReference type="InterPro" id="IPR058585">
    <property type="entry name" value="Fn3_VIN3"/>
</dbReference>
<dbReference type="InterPro" id="IPR032881">
    <property type="entry name" value="Oberon-like_PHD"/>
</dbReference>
<dbReference type="InterPro" id="IPR044514">
    <property type="entry name" value="VIN3-like"/>
</dbReference>
<keyword evidence="8" id="KW-0808">Transferase</keyword>
<keyword evidence="8" id="KW-0418">Kinase</keyword>
<dbReference type="GO" id="GO:0008270">
    <property type="term" value="F:zinc ion binding"/>
    <property type="evidence" value="ECO:0007669"/>
    <property type="project" value="UniProtKB-KW"/>
</dbReference>
<dbReference type="PANTHER" id="PTHR46286">
    <property type="entry name" value="VIN3-LIKE PROTEIN 2-RELATED"/>
    <property type="match status" value="1"/>
</dbReference>
<dbReference type="InterPro" id="IPR056990">
    <property type="entry name" value="VIN3-like_C"/>
</dbReference>
<keyword evidence="3" id="KW-0863">Zinc-finger</keyword>
<dbReference type="Pfam" id="PF23376">
    <property type="entry name" value="Fn3_VIN3"/>
    <property type="match status" value="1"/>
</dbReference>
<evidence type="ECO:0000256" key="6">
    <source>
        <dbReference type="SAM" id="MobiDB-lite"/>
    </source>
</evidence>
<comment type="subcellular location">
    <subcellularLocation>
        <location evidence="1">Nucleus</location>
    </subcellularLocation>
</comment>
<dbReference type="InterPro" id="IPR036116">
    <property type="entry name" value="FN3_sf"/>
</dbReference>
<dbReference type="InterPro" id="IPR003961">
    <property type="entry name" value="FN3_dom"/>
</dbReference>
<sequence length="760" mass="83772">MLSSALFALDINFANKVQVPGEFLHLTAVSVVAILIPSLISSSMTMIPLDLVSGVQSLSSGVQSTPEKRLLDDASESPELLKDSLKTGPEKDLLQTCLGKDKKQSAVSMYKMPEQVSQATKRTLKNQELKKPLLAPNGQPSRKQSRKAGNPSRFPVITEQCAGLKCLNSLVCQNSACRATLSIDDAFCKRCSCCICHSFDDNKDPSLWLECMSDFGVGDSCGLSCHIECALQRRKVGVVNLGQLMQLDGSYCCASCGKVSGILSCWRKQLLIAKEARRVDVLSFRINMSYRLLDGTSRFKELHDIVTVIKLKLDTELGPLTDVSTKMARGIVSRLSVAGDVQTLCSIAIEKADEWLAATSGANPNCREGSLPAACKVLFEDISFSSVVILLVEASTSPLKDIKGYKLWYCRTREDTHSEEPACVFPRSQRRVLISNLLPCTEYSFRIVSYTDAGEMGHTEAKCFTKSVEIIRKNSRPVAVNNRKETIQVVANMNAGTECKTAAEVESDSGFQVHCLGKILQIAASQEKGCLNEMYGARTQNCSGVDEEPSPPFVQDQLKPGSRELDLNVASVPDLNEELSPPVDSSRDDNNVCTGRVGADDDEISHDNHKNDVEKSHGSGDSQNLNHKFNGDLSAVHLKGKMYLKRAATKDEESHDSDSTLINRSSGIRDNSRSLGQNFEDCVKIIRWLECKGYIKRDFRLKLLTWYSLRSTEQERRVVNTFIQTLIDDPSSLAGQLLDSFSDVVSSKKPRNGFCSIMWH</sequence>
<dbReference type="CDD" id="cd15521">
    <property type="entry name" value="PHD_VIN3_plant"/>
    <property type="match status" value="1"/>
</dbReference>
<dbReference type="PANTHER" id="PTHR46286:SF1">
    <property type="entry name" value="VIN3-LIKE PROTEIN 1"/>
    <property type="match status" value="1"/>
</dbReference>
<proteinExistence type="predicted"/>
<dbReference type="GO" id="GO:0040029">
    <property type="term" value="P:epigenetic regulation of gene expression"/>
    <property type="evidence" value="ECO:0007669"/>
    <property type="project" value="InterPro"/>
</dbReference>
<evidence type="ECO:0000256" key="1">
    <source>
        <dbReference type="ARBA" id="ARBA00004123"/>
    </source>
</evidence>
<reference evidence="8" key="1">
    <citation type="submission" date="2023-02" db="EMBL/GenBank/DDBJ databases">
        <title>Genome of toxic invasive species Heracleum sosnowskyi carries increased number of genes despite the absence of recent whole-genome duplications.</title>
        <authorList>
            <person name="Schelkunov M."/>
            <person name="Shtratnikova V."/>
            <person name="Makarenko M."/>
            <person name="Klepikova A."/>
            <person name="Omelchenko D."/>
            <person name="Novikova G."/>
            <person name="Obukhova E."/>
            <person name="Bogdanov V."/>
            <person name="Penin A."/>
            <person name="Logacheva M."/>
        </authorList>
    </citation>
    <scope>NUCLEOTIDE SEQUENCE</scope>
    <source>
        <strain evidence="8">Hsosn_3</strain>
        <tissue evidence="8">Leaf</tissue>
    </source>
</reference>
<feature type="region of interest" description="Disordered" evidence="6">
    <location>
        <begin position="63"/>
        <end position="85"/>
    </location>
</feature>
<dbReference type="GO" id="GO:0016301">
    <property type="term" value="F:kinase activity"/>
    <property type="evidence" value="ECO:0007669"/>
    <property type="project" value="UniProtKB-KW"/>
</dbReference>
<organism evidence="8 9">
    <name type="scientific">Heracleum sosnowskyi</name>
    <dbReference type="NCBI Taxonomy" id="360622"/>
    <lineage>
        <taxon>Eukaryota</taxon>
        <taxon>Viridiplantae</taxon>
        <taxon>Streptophyta</taxon>
        <taxon>Embryophyta</taxon>
        <taxon>Tracheophyta</taxon>
        <taxon>Spermatophyta</taxon>
        <taxon>Magnoliopsida</taxon>
        <taxon>eudicotyledons</taxon>
        <taxon>Gunneridae</taxon>
        <taxon>Pentapetalae</taxon>
        <taxon>asterids</taxon>
        <taxon>campanulids</taxon>
        <taxon>Apiales</taxon>
        <taxon>Apiaceae</taxon>
        <taxon>Apioideae</taxon>
        <taxon>apioid superclade</taxon>
        <taxon>Tordylieae</taxon>
        <taxon>Tordyliinae</taxon>
        <taxon>Heracleum</taxon>
    </lineage>
</organism>
<keyword evidence="4" id="KW-0862">Zinc</keyword>
<accession>A0AAD8N095</accession>
<comment type="caution">
    <text evidence="8">The sequence shown here is derived from an EMBL/GenBank/DDBJ whole genome shotgun (WGS) entry which is preliminary data.</text>
</comment>
<name>A0AAD8N095_9APIA</name>
<reference evidence="8" key="2">
    <citation type="submission" date="2023-05" db="EMBL/GenBank/DDBJ databases">
        <authorList>
            <person name="Schelkunov M.I."/>
        </authorList>
    </citation>
    <scope>NUCLEOTIDE SEQUENCE</scope>
    <source>
        <strain evidence="8">Hsosn_3</strain>
        <tissue evidence="8">Leaf</tissue>
    </source>
</reference>
<dbReference type="GO" id="GO:0010048">
    <property type="term" value="P:vernalization response"/>
    <property type="evidence" value="ECO:0007669"/>
    <property type="project" value="InterPro"/>
</dbReference>
<feature type="region of interest" description="Disordered" evidence="6">
    <location>
        <begin position="117"/>
        <end position="151"/>
    </location>
</feature>
<dbReference type="AlphaFoldDB" id="A0AAD8N095"/>
<evidence type="ECO:0000259" key="7">
    <source>
        <dbReference type="PROSITE" id="PS50853"/>
    </source>
</evidence>
<feature type="domain" description="Fibronectin type-III" evidence="7">
    <location>
        <begin position="371"/>
        <end position="470"/>
    </location>
</feature>
<dbReference type="EMBL" id="JAUIZM010000002">
    <property type="protein sequence ID" value="KAK1396870.1"/>
    <property type="molecule type" value="Genomic_DNA"/>
</dbReference>
<dbReference type="Pfam" id="PF23380">
    <property type="entry name" value="VIN3_C"/>
    <property type="match status" value="1"/>
</dbReference>
<dbReference type="CDD" id="cd00063">
    <property type="entry name" value="FN3"/>
    <property type="match status" value="1"/>
</dbReference>
<evidence type="ECO:0000256" key="4">
    <source>
        <dbReference type="ARBA" id="ARBA00022833"/>
    </source>
</evidence>
<dbReference type="SUPFAM" id="SSF49265">
    <property type="entry name" value="Fibronectin type III"/>
    <property type="match status" value="1"/>
</dbReference>
<evidence type="ECO:0000256" key="5">
    <source>
        <dbReference type="ARBA" id="ARBA00023242"/>
    </source>
</evidence>
<feature type="region of interest" description="Disordered" evidence="6">
    <location>
        <begin position="574"/>
        <end position="628"/>
    </location>
</feature>
<dbReference type="Proteomes" id="UP001237642">
    <property type="component" value="Unassembled WGS sequence"/>
</dbReference>
<keyword evidence="9" id="KW-1185">Reference proteome</keyword>
<evidence type="ECO:0000313" key="8">
    <source>
        <dbReference type="EMBL" id="KAK1396870.1"/>
    </source>
</evidence>
<dbReference type="InterPro" id="IPR013783">
    <property type="entry name" value="Ig-like_fold"/>
</dbReference>
<keyword evidence="5" id="KW-0539">Nucleus</keyword>
<evidence type="ECO:0000256" key="3">
    <source>
        <dbReference type="ARBA" id="ARBA00022771"/>
    </source>
</evidence>
<dbReference type="PROSITE" id="PS50853">
    <property type="entry name" value="FN3"/>
    <property type="match status" value="1"/>
</dbReference>
<feature type="compositionally biased region" description="Basic and acidic residues" evidence="6">
    <location>
        <begin position="605"/>
        <end position="618"/>
    </location>
</feature>
<dbReference type="Pfam" id="PF07227">
    <property type="entry name" value="PHD_Oberon"/>
    <property type="match status" value="1"/>
</dbReference>
<keyword evidence="2" id="KW-0479">Metal-binding</keyword>